<dbReference type="OrthoDB" id="9813840at2"/>
<keyword evidence="5" id="KW-1185">Reference proteome</keyword>
<name>A0A506PQQ9_9FLAO</name>
<evidence type="ECO:0000259" key="3">
    <source>
        <dbReference type="Pfam" id="PF18962"/>
    </source>
</evidence>
<dbReference type="Proteomes" id="UP000317332">
    <property type="component" value="Unassembled WGS sequence"/>
</dbReference>
<dbReference type="Pfam" id="PF18962">
    <property type="entry name" value="Por_Secre_tail"/>
    <property type="match status" value="1"/>
</dbReference>
<organism evidence="4 5">
    <name type="scientific">Paucihalobacter ruber</name>
    <dbReference type="NCBI Taxonomy" id="2567861"/>
    <lineage>
        <taxon>Bacteria</taxon>
        <taxon>Pseudomonadati</taxon>
        <taxon>Bacteroidota</taxon>
        <taxon>Flavobacteriia</taxon>
        <taxon>Flavobacteriales</taxon>
        <taxon>Flavobacteriaceae</taxon>
        <taxon>Paucihalobacter</taxon>
    </lineage>
</organism>
<accession>A0A506PQQ9</accession>
<dbReference type="Gene3D" id="2.40.128.720">
    <property type="match status" value="3"/>
</dbReference>
<proteinExistence type="predicted"/>
<reference evidence="4 5" key="1">
    <citation type="submission" date="2019-06" db="EMBL/GenBank/DDBJ databases">
        <title>Flavobacteriaceae Paucihalobacterium erythroidium CWB-1, complete genome.</title>
        <authorList>
            <person name="Wu S."/>
        </authorList>
    </citation>
    <scope>NUCLEOTIDE SEQUENCE [LARGE SCALE GENOMIC DNA]</scope>
    <source>
        <strain evidence="4 5">CWB-1</strain>
    </source>
</reference>
<comment type="caution">
    <text evidence="4">The sequence shown here is derived from an EMBL/GenBank/DDBJ whole genome shotgun (WGS) entry which is preliminary data.</text>
</comment>
<dbReference type="EMBL" id="VHIQ01000001">
    <property type="protein sequence ID" value="TPV35939.1"/>
    <property type="molecule type" value="Genomic_DNA"/>
</dbReference>
<dbReference type="InterPro" id="IPR026444">
    <property type="entry name" value="Secre_tail"/>
</dbReference>
<evidence type="ECO:0000256" key="2">
    <source>
        <dbReference type="SAM" id="SignalP"/>
    </source>
</evidence>
<protein>
    <submittedName>
        <fullName evidence="4">T9SS type A sorting domain-containing protein</fullName>
    </submittedName>
</protein>
<evidence type="ECO:0000256" key="1">
    <source>
        <dbReference type="ARBA" id="ARBA00022729"/>
    </source>
</evidence>
<dbReference type="AlphaFoldDB" id="A0A506PQQ9"/>
<keyword evidence="1 2" id="KW-0732">Signal</keyword>
<feature type="domain" description="Secretion system C-terminal sorting" evidence="3">
    <location>
        <begin position="328"/>
        <end position="398"/>
    </location>
</feature>
<feature type="signal peptide" evidence="2">
    <location>
        <begin position="1"/>
        <end position="18"/>
    </location>
</feature>
<gene>
    <name evidence="4" type="ORF">FJ651_03195</name>
</gene>
<dbReference type="RefSeq" id="WP_140988949.1">
    <property type="nucleotide sequence ID" value="NZ_VHIQ01000001.1"/>
</dbReference>
<evidence type="ECO:0000313" key="5">
    <source>
        <dbReference type="Proteomes" id="UP000317332"/>
    </source>
</evidence>
<evidence type="ECO:0000313" key="4">
    <source>
        <dbReference type="EMBL" id="TPV35939.1"/>
    </source>
</evidence>
<feature type="chain" id="PRO_5021408666" evidence="2">
    <location>
        <begin position="19"/>
        <end position="400"/>
    </location>
</feature>
<dbReference type="NCBIfam" id="TIGR04183">
    <property type="entry name" value="Por_Secre_tail"/>
    <property type="match status" value="1"/>
</dbReference>
<sequence>MKKITLLITLLLFVNAHAQFFENEFGQQPETLTIDEWTGTDWNEIATQEATFNVDCLVETITTLISGLESTRSIYSYNSEKQVIEIINQINNAGTWINSSRTQNTYTGDNLTDEIESIWTGSSWVNSLRTQSTYTGSNLTEEIVSNWDGANWLNSFRFQYTYTGDNLTEEIESNWDGANWVLFSRTLYNYTVSNQLLDDLFQLRNAENTAWENANRTVYTYDASDLLVQEAYEEWNAAGTAWDSSELRTYFYTGSTISEVITSYWDGFEYVPEDRSLLSYNGDGLIAQIILQEYNGVDWENTARVTFIYPACQSLSTEEFTTFDFSFYPNPSNGHIKILNLSQDQSALNYTIYDMSGRLVKQGKLNSDFTISTQNITDGLYVLKLSDQLHTVAKQLVVKH</sequence>